<organism evidence="1 2">
    <name type="scientific">Crotalaria pallida</name>
    <name type="common">Smooth rattlebox</name>
    <name type="synonym">Crotalaria striata</name>
    <dbReference type="NCBI Taxonomy" id="3830"/>
    <lineage>
        <taxon>Eukaryota</taxon>
        <taxon>Viridiplantae</taxon>
        <taxon>Streptophyta</taxon>
        <taxon>Embryophyta</taxon>
        <taxon>Tracheophyta</taxon>
        <taxon>Spermatophyta</taxon>
        <taxon>Magnoliopsida</taxon>
        <taxon>eudicotyledons</taxon>
        <taxon>Gunneridae</taxon>
        <taxon>Pentapetalae</taxon>
        <taxon>rosids</taxon>
        <taxon>fabids</taxon>
        <taxon>Fabales</taxon>
        <taxon>Fabaceae</taxon>
        <taxon>Papilionoideae</taxon>
        <taxon>50 kb inversion clade</taxon>
        <taxon>genistoids sensu lato</taxon>
        <taxon>core genistoids</taxon>
        <taxon>Crotalarieae</taxon>
        <taxon>Crotalaria</taxon>
    </lineage>
</organism>
<protein>
    <submittedName>
        <fullName evidence="1">Uncharacterized protein</fullName>
    </submittedName>
</protein>
<evidence type="ECO:0000313" key="1">
    <source>
        <dbReference type="EMBL" id="KAK7254980.1"/>
    </source>
</evidence>
<reference evidence="1 2" key="1">
    <citation type="submission" date="2024-01" db="EMBL/GenBank/DDBJ databases">
        <title>The genomes of 5 underutilized Papilionoideae crops provide insights into root nodulation and disease resistanc.</title>
        <authorList>
            <person name="Yuan L."/>
        </authorList>
    </citation>
    <scope>NUCLEOTIDE SEQUENCE [LARGE SCALE GENOMIC DNA]</scope>
    <source>
        <strain evidence="1">ZHUSHIDOU_FW_LH</strain>
        <tissue evidence="1">Leaf</tissue>
    </source>
</reference>
<proteinExistence type="predicted"/>
<comment type="caution">
    <text evidence="1">The sequence shown here is derived from an EMBL/GenBank/DDBJ whole genome shotgun (WGS) entry which is preliminary data.</text>
</comment>
<dbReference type="Proteomes" id="UP001372338">
    <property type="component" value="Unassembled WGS sequence"/>
</dbReference>
<evidence type="ECO:0000313" key="2">
    <source>
        <dbReference type="Proteomes" id="UP001372338"/>
    </source>
</evidence>
<sequence>MYVHPARTTFSIVTNISHVPLILEKLLPCVLSPSPFSQTNVNPHRRFFFSDSISRFRIRLFSFFRVSSD</sequence>
<dbReference type="EMBL" id="JAYWIO010000006">
    <property type="protein sequence ID" value="KAK7254980.1"/>
    <property type="molecule type" value="Genomic_DNA"/>
</dbReference>
<keyword evidence="2" id="KW-1185">Reference proteome</keyword>
<gene>
    <name evidence="1" type="ORF">RIF29_28379</name>
</gene>
<dbReference type="AlphaFoldDB" id="A0AAN9HWG8"/>
<name>A0AAN9HWG8_CROPI</name>
<accession>A0AAN9HWG8</accession>